<protein>
    <submittedName>
        <fullName evidence="3">Fatty acid desaturase</fullName>
    </submittedName>
</protein>
<dbReference type="Pfam" id="PF00487">
    <property type="entry name" value="FA_desaturase"/>
    <property type="match status" value="1"/>
</dbReference>
<accession>A0A4Z0WG75</accession>
<dbReference type="PANTHER" id="PTHR12879:SF8">
    <property type="entry name" value="SPHINGOLIPID DELTA(4)-DESATURASE DES1"/>
    <property type="match status" value="1"/>
</dbReference>
<evidence type="ECO:0000313" key="3">
    <source>
        <dbReference type="EMBL" id="TGG95608.1"/>
    </source>
</evidence>
<keyword evidence="4" id="KW-1185">Reference proteome</keyword>
<keyword evidence="1" id="KW-1133">Transmembrane helix</keyword>
<sequence length="275" mass="31871">MESDYSDREIGIVQDDSRERLKAVQWKDLLQLGPRDVVHEMTLSLPWLLASWVAAAYGQYVVALACSFMFFLTGLRQVHNAYHYALGIPRRSTEWFMGVFSVLMLGSMHAVQINHLRHHRHCMDDEDVEAMSARMPWWKALLFGPLFPLLLHRKALQVGRPRQRRWILAELAANLVWIGLVFGVLDWTWLQYHVVAMAIGQCLTAFFAVWLVHHGCEPGGVLARTVRGRAKAWLTYNMFFHIEHHLFPAVPTRRLPVLAERIDRQRPDLAAKRVF</sequence>
<dbReference type="EMBL" id="SRMF01000001">
    <property type="protein sequence ID" value="TGG95608.1"/>
    <property type="molecule type" value="Genomic_DNA"/>
</dbReference>
<feature type="domain" description="Fatty acid desaturase" evidence="2">
    <location>
        <begin position="60"/>
        <end position="268"/>
    </location>
</feature>
<gene>
    <name evidence="3" type="ORF">E4656_04125</name>
</gene>
<evidence type="ECO:0000313" key="4">
    <source>
        <dbReference type="Proteomes" id="UP000297475"/>
    </source>
</evidence>
<keyword evidence="1" id="KW-0812">Transmembrane</keyword>
<comment type="caution">
    <text evidence="3">The sequence shown here is derived from an EMBL/GenBank/DDBJ whole genome shotgun (WGS) entry which is preliminary data.</text>
</comment>
<dbReference type="OrthoDB" id="9800167at2"/>
<feature type="transmembrane region" description="Helical" evidence="1">
    <location>
        <begin position="191"/>
        <end position="212"/>
    </location>
</feature>
<proteinExistence type="predicted"/>
<dbReference type="InterPro" id="IPR005804">
    <property type="entry name" value="FA_desaturase_dom"/>
</dbReference>
<evidence type="ECO:0000256" key="1">
    <source>
        <dbReference type="SAM" id="Phobius"/>
    </source>
</evidence>
<dbReference type="Proteomes" id="UP000297475">
    <property type="component" value="Unassembled WGS sequence"/>
</dbReference>
<evidence type="ECO:0000259" key="2">
    <source>
        <dbReference type="Pfam" id="PF00487"/>
    </source>
</evidence>
<dbReference type="GO" id="GO:0046513">
    <property type="term" value="P:ceramide biosynthetic process"/>
    <property type="evidence" value="ECO:0007669"/>
    <property type="project" value="TreeGrafter"/>
</dbReference>
<dbReference type="PANTHER" id="PTHR12879">
    <property type="entry name" value="SPHINGOLIPID DELTA 4 DESATURASE/C-4 HYDROXYLASE PROTEIN DES2"/>
    <property type="match status" value="1"/>
</dbReference>
<dbReference type="CDD" id="cd01060">
    <property type="entry name" value="Membrane-FADS-like"/>
    <property type="match status" value="1"/>
</dbReference>
<name>A0A4Z0WG75_9GAMM</name>
<feature type="transmembrane region" description="Helical" evidence="1">
    <location>
        <begin position="95"/>
        <end position="115"/>
    </location>
</feature>
<organism evidence="3 4">
    <name type="scientific">Natronospirillum operosum</name>
    <dbReference type="NCBI Taxonomy" id="2759953"/>
    <lineage>
        <taxon>Bacteria</taxon>
        <taxon>Pseudomonadati</taxon>
        <taxon>Pseudomonadota</taxon>
        <taxon>Gammaproteobacteria</taxon>
        <taxon>Oceanospirillales</taxon>
        <taxon>Natronospirillaceae</taxon>
        <taxon>Natronospirillum</taxon>
    </lineage>
</organism>
<feature type="transmembrane region" description="Helical" evidence="1">
    <location>
        <begin position="135"/>
        <end position="153"/>
    </location>
</feature>
<dbReference type="GO" id="GO:0016020">
    <property type="term" value="C:membrane"/>
    <property type="evidence" value="ECO:0007669"/>
    <property type="project" value="GOC"/>
</dbReference>
<feature type="transmembrane region" description="Helical" evidence="1">
    <location>
        <begin position="165"/>
        <end position="185"/>
    </location>
</feature>
<keyword evidence="1" id="KW-0472">Membrane</keyword>
<dbReference type="AlphaFoldDB" id="A0A4Z0WG75"/>
<feature type="transmembrane region" description="Helical" evidence="1">
    <location>
        <begin position="49"/>
        <end position="75"/>
    </location>
</feature>
<reference evidence="3 4" key="1">
    <citation type="submission" date="2019-04" db="EMBL/GenBank/DDBJ databases">
        <title>Natronospirillum operosus gen. nov., sp. nov., a haloalkaliphilic satellite isolated from decaying biomass of laboratory culture of cyanobacterium Geitlerinema sp. and proposal of Natronospirillaceae fam. nov. and Saccharospirillaceae fam. nov.</title>
        <authorList>
            <person name="Kevbrin V."/>
            <person name="Boltyanskaya Y."/>
            <person name="Koziaeva V."/>
            <person name="Grouzdev D.S."/>
            <person name="Park M."/>
            <person name="Cho J."/>
        </authorList>
    </citation>
    <scope>NUCLEOTIDE SEQUENCE [LARGE SCALE GENOMIC DNA]</scope>
    <source>
        <strain evidence="3 4">G-116</strain>
    </source>
</reference>
<dbReference type="GO" id="GO:0042284">
    <property type="term" value="F:sphingolipid delta-4 desaturase activity"/>
    <property type="evidence" value="ECO:0007669"/>
    <property type="project" value="TreeGrafter"/>
</dbReference>